<comment type="caution">
    <text evidence="8">The sequence shown here is derived from an EMBL/GenBank/DDBJ whole genome shotgun (WGS) entry which is preliminary data.</text>
</comment>
<evidence type="ECO:0000256" key="4">
    <source>
        <dbReference type="ARBA" id="ARBA00019232"/>
    </source>
</evidence>
<evidence type="ECO:0000256" key="3">
    <source>
        <dbReference type="ARBA" id="ARBA00013208"/>
    </source>
</evidence>
<protein>
    <recommendedName>
        <fullName evidence="4 6">Signal peptidase I</fullName>
        <ecNumber evidence="3 6">3.4.21.89</ecNumber>
    </recommendedName>
</protein>
<dbReference type="PRINTS" id="PR00727">
    <property type="entry name" value="LEADERPTASE"/>
</dbReference>
<dbReference type="InterPro" id="IPR019757">
    <property type="entry name" value="Pept_S26A_signal_pept_1_Lys-AS"/>
</dbReference>
<feature type="domain" description="Peptidase S26" evidence="7">
    <location>
        <begin position="273"/>
        <end position="415"/>
    </location>
</feature>
<dbReference type="InterPro" id="IPR000223">
    <property type="entry name" value="Pept_S26A_signal_pept_1"/>
</dbReference>
<evidence type="ECO:0000256" key="1">
    <source>
        <dbReference type="ARBA" id="ARBA00000677"/>
    </source>
</evidence>
<dbReference type="RefSeq" id="WP_370397187.1">
    <property type="nucleotide sequence ID" value="NZ_JALBUT010000006.1"/>
</dbReference>
<dbReference type="InterPro" id="IPR036286">
    <property type="entry name" value="LexA/Signal_pep-like_sf"/>
</dbReference>
<sequence>MFPFSRKDKHIKELVSAAYNVYNYRRDVIGSENAEKLHALIEEVENLFDDGKTRLPRFKEACNELECQMKKCGGTIYPLGFWADNVDVVFVAGILALSLRSFFFQPFQIPTNSMYPSFYGMTSHVYAEGQDAPSFREKAWNLITKKASNYELNAKKGGEVLIRINHPSQMEANGGIFHSEIRPSRWLGVLPSREKVYSFKVGGATEELSVPADFSLDGVIQKAYPFMTKNESAGEYINAISTRAKIINIDGKLYLSLGEKKAGERILNFDILGGDMLFVDRITYNFRKPKVGEPIVFKTGMCEGITAKNGGVPDDKYYIKRLVGVGGDSLKIEGSTLMVNEKPAEGSEAFDENAQMINGYCGYKPFGMLENGATVKVPQKSYYAMGDNSENSWDSRYWGFVPEKAVVGKALVIFYPFTNRWGAAK</sequence>
<keyword evidence="5 6" id="KW-0378">Hydrolase</keyword>
<dbReference type="Pfam" id="PF10502">
    <property type="entry name" value="Peptidase_S26"/>
    <property type="match status" value="1"/>
</dbReference>
<dbReference type="EMBL" id="JALBUT010000006">
    <property type="protein sequence ID" value="MDX8415738.1"/>
    <property type="molecule type" value="Genomic_DNA"/>
</dbReference>
<comment type="subcellular location">
    <subcellularLocation>
        <location evidence="6">Membrane</location>
        <topology evidence="6">Single-pass type II membrane protein</topology>
    </subcellularLocation>
</comment>
<evidence type="ECO:0000256" key="2">
    <source>
        <dbReference type="ARBA" id="ARBA00009370"/>
    </source>
</evidence>
<name>A0ABU4WIY3_9BACT</name>
<reference evidence="8 9" key="1">
    <citation type="submission" date="2022-03" db="EMBL/GenBank/DDBJ databases">
        <title>Novel taxa within the pig intestine.</title>
        <authorList>
            <person name="Wylensek D."/>
            <person name="Bishof K."/>
            <person name="Afrizal A."/>
            <person name="Clavel T."/>
        </authorList>
    </citation>
    <scope>NUCLEOTIDE SEQUENCE [LARGE SCALE GENOMIC DNA]</scope>
    <source>
        <strain evidence="8 9">CLA-KB-P66</strain>
    </source>
</reference>
<dbReference type="SUPFAM" id="SSF51306">
    <property type="entry name" value="LexA/Signal peptidase"/>
    <property type="match status" value="1"/>
</dbReference>
<dbReference type="PROSITE" id="PS00760">
    <property type="entry name" value="SPASE_I_2"/>
    <property type="match status" value="1"/>
</dbReference>
<evidence type="ECO:0000256" key="6">
    <source>
        <dbReference type="RuleBase" id="RU362042"/>
    </source>
</evidence>
<keyword evidence="9" id="KW-1185">Reference proteome</keyword>
<accession>A0ABU4WIY3</accession>
<evidence type="ECO:0000259" key="7">
    <source>
        <dbReference type="Pfam" id="PF10502"/>
    </source>
</evidence>
<dbReference type="EC" id="3.4.21.89" evidence="3 6"/>
<dbReference type="GO" id="GO:0009003">
    <property type="term" value="F:signal peptidase activity"/>
    <property type="evidence" value="ECO:0007669"/>
    <property type="project" value="UniProtKB-EC"/>
</dbReference>
<dbReference type="PANTHER" id="PTHR43390">
    <property type="entry name" value="SIGNAL PEPTIDASE I"/>
    <property type="match status" value="1"/>
</dbReference>
<dbReference type="Proteomes" id="UP001275932">
    <property type="component" value="Unassembled WGS sequence"/>
</dbReference>
<comment type="catalytic activity">
    <reaction evidence="1 6">
        <text>Cleavage of hydrophobic, N-terminal signal or leader sequences from secreted and periplasmic proteins.</text>
        <dbReference type="EC" id="3.4.21.89"/>
    </reaction>
</comment>
<evidence type="ECO:0000313" key="9">
    <source>
        <dbReference type="Proteomes" id="UP001275932"/>
    </source>
</evidence>
<dbReference type="InterPro" id="IPR019533">
    <property type="entry name" value="Peptidase_S26"/>
</dbReference>
<comment type="similarity">
    <text evidence="2 6">Belongs to the peptidase S26 family.</text>
</comment>
<dbReference type="CDD" id="cd06530">
    <property type="entry name" value="S26_SPase_I"/>
    <property type="match status" value="1"/>
</dbReference>
<keyword evidence="6" id="KW-0645">Protease</keyword>
<gene>
    <name evidence="8" type="primary">lepB</name>
    <name evidence="8" type="ORF">MOX91_06055</name>
</gene>
<proteinExistence type="inferred from homology"/>
<organism evidence="8 9">
    <name type="scientific">Intestinicryptomonas porci</name>
    <dbReference type="NCBI Taxonomy" id="2926320"/>
    <lineage>
        <taxon>Bacteria</taxon>
        <taxon>Pseudomonadati</taxon>
        <taxon>Verrucomicrobiota</taxon>
        <taxon>Opitutia</taxon>
        <taxon>Opitutales</taxon>
        <taxon>Intestinicryptomonaceae</taxon>
        <taxon>Intestinicryptomonas</taxon>
    </lineage>
</organism>
<evidence type="ECO:0000256" key="5">
    <source>
        <dbReference type="ARBA" id="ARBA00022801"/>
    </source>
</evidence>
<dbReference type="PANTHER" id="PTHR43390:SF1">
    <property type="entry name" value="CHLOROPLAST PROCESSING PEPTIDASE"/>
    <property type="match status" value="1"/>
</dbReference>
<dbReference type="Gene3D" id="2.10.109.10">
    <property type="entry name" value="Umud Fragment, subunit A"/>
    <property type="match status" value="1"/>
</dbReference>
<evidence type="ECO:0000313" key="8">
    <source>
        <dbReference type="EMBL" id="MDX8415738.1"/>
    </source>
</evidence>
<dbReference type="NCBIfam" id="TIGR02227">
    <property type="entry name" value="sigpep_I_bact"/>
    <property type="match status" value="1"/>
</dbReference>